<comment type="caution">
    <text evidence="10">Lacks conserved residue(s) required for the propagation of feature annotation.</text>
</comment>
<name>T1IE92_RHOPR</name>
<evidence type="ECO:0000256" key="3">
    <source>
        <dbReference type="ARBA" id="ARBA00022679"/>
    </source>
</evidence>
<evidence type="ECO:0000313" key="11">
    <source>
        <dbReference type="EnsemblMetazoa" id="RPRC014612-PA"/>
    </source>
</evidence>
<keyword evidence="2 10" id="KW-0444">Lipid biosynthesis</keyword>
<dbReference type="EC" id="2.3.1.199" evidence="10"/>
<dbReference type="VEuPathDB" id="VectorBase:RPRC014612"/>
<keyword evidence="5 10" id="KW-0276">Fatty acid metabolism</keyword>
<evidence type="ECO:0000256" key="8">
    <source>
        <dbReference type="ARBA" id="ARBA00023136"/>
    </source>
</evidence>
<dbReference type="EnsemblMetazoa" id="RPRC014612-RA">
    <property type="protein sequence ID" value="RPRC014612-PA"/>
    <property type="gene ID" value="RPRC014612"/>
</dbReference>
<dbReference type="PANTHER" id="PTHR11157:SF21">
    <property type="entry name" value="ELONGATION OF VERY LONG CHAIN FATTY ACIDS PROTEIN"/>
    <property type="match status" value="1"/>
</dbReference>
<dbReference type="GO" id="GO:0042761">
    <property type="term" value="P:very long-chain fatty acid biosynthetic process"/>
    <property type="evidence" value="ECO:0007669"/>
    <property type="project" value="TreeGrafter"/>
</dbReference>
<dbReference type="OMA" id="RGYSFLC"/>
<feature type="transmembrane region" description="Helical" evidence="10">
    <location>
        <begin position="209"/>
        <end position="229"/>
    </location>
</feature>
<keyword evidence="9 10" id="KW-0275">Fatty acid biosynthesis</keyword>
<keyword evidence="3 10" id="KW-0808">Transferase</keyword>
<evidence type="ECO:0000256" key="7">
    <source>
        <dbReference type="ARBA" id="ARBA00023098"/>
    </source>
</evidence>
<dbReference type="InParanoid" id="T1IE92"/>
<comment type="subcellular location">
    <subcellularLocation>
        <location evidence="1">Membrane</location>
        <topology evidence="1">Multi-pass membrane protein</topology>
    </subcellularLocation>
</comment>
<sequence>MASLLVQFIAGIGHYYERADPRTKPWPLIDSPLLLVLLLASYNLFVLKIGPYWMKNRKPFDVRLPMAMYNVLQVLFNGYFFEEALRLVWFNGRYSWVCEEVDYSYDPLAIWVAKMSWLFMFTKILDLLDTVFMVLRKKQEQISFLHVYHHTCMVFATWMAVRYVAGGHCVFFGTVNSFVHVIMYFYYFITTINPEFKKNLTWKRHITEIQLIQFVITIAHGSIALLNNHCNFPKFLLALFIPQDVFMLALFWDFYKKAYLSKKPKKVKSDEDLEPK</sequence>
<keyword evidence="4 10" id="KW-0812">Transmembrane</keyword>
<dbReference type="AlphaFoldDB" id="T1IE92"/>
<dbReference type="HOGENOM" id="CLU_048483_0_2_1"/>
<evidence type="ECO:0000313" key="12">
    <source>
        <dbReference type="Proteomes" id="UP000015103"/>
    </source>
</evidence>
<dbReference type="STRING" id="13249.T1IE92"/>
<evidence type="ECO:0000256" key="1">
    <source>
        <dbReference type="ARBA" id="ARBA00004141"/>
    </source>
</evidence>
<dbReference type="GO" id="GO:0034626">
    <property type="term" value="P:fatty acid elongation, polyunsaturated fatty acid"/>
    <property type="evidence" value="ECO:0007669"/>
    <property type="project" value="TreeGrafter"/>
</dbReference>
<keyword evidence="6 10" id="KW-1133">Transmembrane helix</keyword>
<feature type="transmembrane region" description="Helical" evidence="10">
    <location>
        <begin position="31"/>
        <end position="50"/>
    </location>
</feature>
<feature type="transmembrane region" description="Helical" evidence="10">
    <location>
        <begin position="171"/>
        <end position="189"/>
    </location>
</feature>
<dbReference type="InterPro" id="IPR030457">
    <property type="entry name" value="ELO_CS"/>
</dbReference>
<keyword evidence="8 10" id="KW-0472">Membrane</keyword>
<organism evidence="11 12">
    <name type="scientific">Rhodnius prolixus</name>
    <name type="common">Triatomid bug</name>
    <dbReference type="NCBI Taxonomy" id="13249"/>
    <lineage>
        <taxon>Eukaryota</taxon>
        <taxon>Metazoa</taxon>
        <taxon>Ecdysozoa</taxon>
        <taxon>Arthropoda</taxon>
        <taxon>Hexapoda</taxon>
        <taxon>Insecta</taxon>
        <taxon>Pterygota</taxon>
        <taxon>Neoptera</taxon>
        <taxon>Paraneoptera</taxon>
        <taxon>Hemiptera</taxon>
        <taxon>Heteroptera</taxon>
        <taxon>Panheteroptera</taxon>
        <taxon>Cimicomorpha</taxon>
        <taxon>Reduviidae</taxon>
        <taxon>Triatominae</taxon>
        <taxon>Rhodnius</taxon>
    </lineage>
</organism>
<keyword evidence="7 10" id="KW-0443">Lipid metabolism</keyword>
<evidence type="ECO:0000256" key="4">
    <source>
        <dbReference type="ARBA" id="ARBA00022692"/>
    </source>
</evidence>
<evidence type="ECO:0000256" key="10">
    <source>
        <dbReference type="RuleBase" id="RU361115"/>
    </source>
</evidence>
<dbReference type="PROSITE" id="PS01188">
    <property type="entry name" value="ELO"/>
    <property type="match status" value="1"/>
</dbReference>
<dbReference type="GO" id="GO:0030148">
    <property type="term" value="P:sphingolipid biosynthetic process"/>
    <property type="evidence" value="ECO:0007669"/>
    <property type="project" value="TreeGrafter"/>
</dbReference>
<evidence type="ECO:0000256" key="6">
    <source>
        <dbReference type="ARBA" id="ARBA00022989"/>
    </source>
</evidence>
<accession>T1IE92</accession>
<dbReference type="EMBL" id="ACPB03020876">
    <property type="status" value="NOT_ANNOTATED_CDS"/>
    <property type="molecule type" value="Genomic_DNA"/>
</dbReference>
<dbReference type="Pfam" id="PF01151">
    <property type="entry name" value="ELO"/>
    <property type="match status" value="1"/>
</dbReference>
<reference evidence="11" key="1">
    <citation type="submission" date="2015-05" db="UniProtKB">
        <authorList>
            <consortium name="EnsemblMetazoa"/>
        </authorList>
    </citation>
    <scope>IDENTIFICATION</scope>
</reference>
<evidence type="ECO:0000256" key="5">
    <source>
        <dbReference type="ARBA" id="ARBA00022832"/>
    </source>
</evidence>
<dbReference type="Proteomes" id="UP000015103">
    <property type="component" value="Unassembled WGS sequence"/>
</dbReference>
<evidence type="ECO:0000256" key="9">
    <source>
        <dbReference type="ARBA" id="ARBA00023160"/>
    </source>
</evidence>
<feature type="transmembrane region" description="Helical" evidence="10">
    <location>
        <begin position="235"/>
        <end position="255"/>
    </location>
</feature>
<protein>
    <recommendedName>
        <fullName evidence="10">Elongation of very long chain fatty acids protein</fullName>
        <ecNumber evidence="10">2.3.1.199</ecNumber>
    </recommendedName>
    <alternativeName>
        <fullName evidence="10">Very-long-chain 3-oxoacyl-CoA synthase</fullName>
    </alternativeName>
</protein>
<dbReference type="GO" id="GO:0009922">
    <property type="term" value="F:fatty acid elongase activity"/>
    <property type="evidence" value="ECO:0007669"/>
    <property type="project" value="UniProtKB-EC"/>
</dbReference>
<comment type="similarity">
    <text evidence="10">Belongs to the ELO family.</text>
</comment>
<dbReference type="GO" id="GO:0034625">
    <property type="term" value="P:fatty acid elongation, monounsaturated fatty acid"/>
    <property type="evidence" value="ECO:0007669"/>
    <property type="project" value="TreeGrafter"/>
</dbReference>
<keyword evidence="12" id="KW-1185">Reference proteome</keyword>
<proteinExistence type="inferred from homology"/>
<comment type="catalytic activity">
    <reaction evidence="10">
        <text>a very-long-chain acyl-CoA + malonyl-CoA + H(+) = a very-long-chain 3-oxoacyl-CoA + CO2 + CoA</text>
        <dbReference type="Rhea" id="RHEA:32727"/>
        <dbReference type="ChEBI" id="CHEBI:15378"/>
        <dbReference type="ChEBI" id="CHEBI:16526"/>
        <dbReference type="ChEBI" id="CHEBI:57287"/>
        <dbReference type="ChEBI" id="CHEBI:57384"/>
        <dbReference type="ChEBI" id="CHEBI:90725"/>
        <dbReference type="ChEBI" id="CHEBI:90736"/>
        <dbReference type="EC" id="2.3.1.199"/>
    </reaction>
</comment>
<evidence type="ECO:0000256" key="2">
    <source>
        <dbReference type="ARBA" id="ARBA00022516"/>
    </source>
</evidence>
<dbReference type="eggNOG" id="KOG3071">
    <property type="taxonomic scope" value="Eukaryota"/>
</dbReference>
<dbReference type="GO" id="GO:0019367">
    <property type="term" value="P:fatty acid elongation, saturated fatty acid"/>
    <property type="evidence" value="ECO:0007669"/>
    <property type="project" value="TreeGrafter"/>
</dbReference>
<dbReference type="GO" id="GO:0005789">
    <property type="term" value="C:endoplasmic reticulum membrane"/>
    <property type="evidence" value="ECO:0007669"/>
    <property type="project" value="TreeGrafter"/>
</dbReference>
<dbReference type="PANTHER" id="PTHR11157">
    <property type="entry name" value="FATTY ACID ACYL TRANSFERASE-RELATED"/>
    <property type="match status" value="1"/>
</dbReference>
<dbReference type="InterPro" id="IPR002076">
    <property type="entry name" value="ELO_fam"/>
</dbReference>